<dbReference type="PROSITE" id="PS51331">
    <property type="entry name" value="THYX"/>
    <property type="match status" value="1"/>
</dbReference>
<dbReference type="HAMAP" id="MF_01408">
    <property type="entry name" value="ThyX"/>
    <property type="match status" value="1"/>
</dbReference>
<dbReference type="PANTHER" id="PTHR34934:SF1">
    <property type="entry name" value="FLAVIN-DEPENDENT THYMIDYLATE SYNTHASE"/>
    <property type="match status" value="1"/>
</dbReference>
<evidence type="ECO:0000256" key="2">
    <source>
        <dbReference type="ARBA" id="ARBA00022630"/>
    </source>
</evidence>
<comment type="function">
    <text evidence="5">Catalyzes the reductive methylation of 2'-deoxyuridine-5'-monophosphate (dUMP) to 2'-deoxythymidine-5'-monophosphate (dTMP) while utilizing 5,10-methylenetetrahydrofolate (mTHF) as the methyl donor, and NADPH and FADH(2) as the reductant.</text>
</comment>
<feature type="binding site" description="in other chain" evidence="5">
    <location>
        <begin position="90"/>
        <end position="94"/>
    </location>
    <ligand>
        <name>dUMP</name>
        <dbReference type="ChEBI" id="CHEBI:246422"/>
        <note>ligand shared between dimeric partners</note>
    </ligand>
</feature>
<comment type="pathway">
    <text evidence="5">Pyrimidine metabolism; dTTP biosynthesis.</text>
</comment>
<dbReference type="InterPro" id="IPR036098">
    <property type="entry name" value="Thymidylate_synthase_ThyX_sf"/>
</dbReference>
<dbReference type="GO" id="GO:0070402">
    <property type="term" value="F:NADPH binding"/>
    <property type="evidence" value="ECO:0007669"/>
    <property type="project" value="TreeGrafter"/>
</dbReference>
<evidence type="ECO:0000256" key="3">
    <source>
        <dbReference type="ARBA" id="ARBA00022727"/>
    </source>
</evidence>
<keyword evidence="1 5" id="KW-0489">Methyltransferase</keyword>
<feature type="binding site" evidence="5">
    <location>
        <position position="189"/>
    </location>
    <ligand>
        <name>dUMP</name>
        <dbReference type="ChEBI" id="CHEBI:246422"/>
        <note>ligand shared between dimeric partners</note>
    </ligand>
</feature>
<evidence type="ECO:0000313" key="6">
    <source>
        <dbReference type="EMBL" id="XDQ12229.1"/>
    </source>
</evidence>
<comment type="cofactor">
    <cofactor evidence="5">
        <name>FAD</name>
        <dbReference type="ChEBI" id="CHEBI:57692"/>
    </cofactor>
    <text evidence="5">Binds 4 FAD per tetramer. Each FAD binding site is formed by three monomers.</text>
</comment>
<dbReference type="AlphaFoldDB" id="A0AB39N4R4"/>
<evidence type="ECO:0000256" key="5">
    <source>
        <dbReference type="HAMAP-Rule" id="MF_01408"/>
    </source>
</evidence>
<dbReference type="Pfam" id="PF02511">
    <property type="entry name" value="Thy1"/>
    <property type="match status" value="1"/>
</dbReference>
<feature type="binding site" evidence="5">
    <location>
        <position position="90"/>
    </location>
    <ligand>
        <name>FAD</name>
        <dbReference type="ChEBI" id="CHEBI:57692"/>
        <note>ligand shared between neighboring subunits</note>
    </ligand>
</feature>
<dbReference type="GO" id="GO:0050660">
    <property type="term" value="F:flavin adenine dinucleotide binding"/>
    <property type="evidence" value="ECO:0007669"/>
    <property type="project" value="UniProtKB-UniRule"/>
</dbReference>
<organism evidence="6">
    <name type="scientific">Streptomyces sp. R11</name>
    <dbReference type="NCBI Taxonomy" id="3238625"/>
    <lineage>
        <taxon>Bacteria</taxon>
        <taxon>Bacillati</taxon>
        <taxon>Actinomycetota</taxon>
        <taxon>Actinomycetes</taxon>
        <taxon>Kitasatosporales</taxon>
        <taxon>Streptomycetaceae</taxon>
        <taxon>Streptomyces</taxon>
    </lineage>
</organism>
<protein>
    <recommendedName>
        <fullName evidence="5">Flavin-dependent thymidylate synthase</fullName>
        <shortName evidence="5">FDTS</shortName>
        <ecNumber evidence="5">2.1.1.148</ecNumber>
    </recommendedName>
    <alternativeName>
        <fullName evidence="5">FAD-dependent thymidylate synthase</fullName>
    </alternativeName>
    <alternativeName>
        <fullName evidence="5">Thymidylate synthase ThyX</fullName>
        <shortName evidence="5">TS</shortName>
        <shortName evidence="5">TSase</shortName>
    </alternativeName>
</protein>
<dbReference type="PANTHER" id="PTHR34934">
    <property type="entry name" value="FLAVIN-DEPENDENT THYMIDYLATE SYNTHASE"/>
    <property type="match status" value="1"/>
</dbReference>
<comment type="catalytic activity">
    <reaction evidence="5">
        <text>dUMP + (6R)-5,10-methylene-5,6,7,8-tetrahydrofolate + NADPH + H(+) = dTMP + (6S)-5,6,7,8-tetrahydrofolate + NADP(+)</text>
        <dbReference type="Rhea" id="RHEA:29043"/>
        <dbReference type="ChEBI" id="CHEBI:15378"/>
        <dbReference type="ChEBI" id="CHEBI:15636"/>
        <dbReference type="ChEBI" id="CHEBI:57453"/>
        <dbReference type="ChEBI" id="CHEBI:57783"/>
        <dbReference type="ChEBI" id="CHEBI:58349"/>
        <dbReference type="ChEBI" id="CHEBI:63528"/>
        <dbReference type="ChEBI" id="CHEBI:246422"/>
        <dbReference type="EC" id="2.1.1.148"/>
    </reaction>
</comment>
<dbReference type="RefSeq" id="WP_369272415.1">
    <property type="nucleotide sequence ID" value="NZ_CP163432.1"/>
</dbReference>
<keyword evidence="3 5" id="KW-0545">Nucleotide biosynthesis</keyword>
<feature type="binding site" evidence="5">
    <location>
        <begin position="81"/>
        <end position="83"/>
    </location>
    <ligand>
        <name>FAD</name>
        <dbReference type="ChEBI" id="CHEBI:57692"/>
        <note>ligand shared between neighboring subunits</note>
    </ligand>
</feature>
<dbReference type="GO" id="GO:0004799">
    <property type="term" value="F:thymidylate synthase activity"/>
    <property type="evidence" value="ECO:0007669"/>
    <property type="project" value="TreeGrafter"/>
</dbReference>
<reference evidence="6" key="1">
    <citation type="submission" date="2024-07" db="EMBL/GenBank/DDBJ databases">
        <authorList>
            <person name="Yu S.T."/>
        </authorList>
    </citation>
    <scope>NUCLEOTIDE SEQUENCE</scope>
    <source>
        <strain evidence="6">R11</strain>
    </source>
</reference>
<proteinExistence type="inferred from homology"/>
<feature type="binding site" description="in other chain" evidence="5">
    <location>
        <position position="162"/>
    </location>
    <ligand>
        <name>dUMP</name>
        <dbReference type="ChEBI" id="CHEBI:246422"/>
        <note>ligand shared between dimeric partners</note>
    </ligand>
</feature>
<dbReference type="Gene3D" id="3.30.1360.170">
    <property type="match status" value="1"/>
</dbReference>
<dbReference type="InterPro" id="IPR003669">
    <property type="entry name" value="Thymidylate_synthase_ThyX"/>
</dbReference>
<keyword evidence="5 6" id="KW-0808">Transferase</keyword>
<dbReference type="GO" id="GO:0006235">
    <property type="term" value="P:dTTP biosynthetic process"/>
    <property type="evidence" value="ECO:0007669"/>
    <property type="project" value="UniProtKB-UniRule"/>
</dbReference>
<name>A0AB39N4R4_9ACTN</name>
<accession>A0AB39N4R4</accession>
<evidence type="ECO:0000256" key="1">
    <source>
        <dbReference type="ARBA" id="ARBA00022603"/>
    </source>
</evidence>
<keyword evidence="4 5" id="KW-0274">FAD</keyword>
<evidence type="ECO:0000256" key="4">
    <source>
        <dbReference type="ARBA" id="ARBA00022827"/>
    </source>
</evidence>
<feature type="binding site" evidence="5">
    <location>
        <position position="184"/>
    </location>
    <ligand>
        <name>FAD</name>
        <dbReference type="ChEBI" id="CHEBI:57692"/>
        <note>ligand shared between neighboring subunits</note>
    </ligand>
</feature>
<feature type="binding site" evidence="5">
    <location>
        <begin position="178"/>
        <end position="180"/>
    </location>
    <ligand>
        <name>FAD</name>
        <dbReference type="ChEBI" id="CHEBI:57692"/>
        <note>ligand shared between neighboring subunits</note>
    </ligand>
</feature>
<keyword evidence="2 5" id="KW-0285">Flavoprotein</keyword>
<gene>
    <name evidence="5 6" type="primary">thyX</name>
    <name evidence="6" type="ORF">AB5J55_22635</name>
</gene>
<sequence>MADISIRSDVTVKLVNISANDAMVAKAARVSTIGKQSAADDLPTDGLINFLMRDRHGSPFEHNSFTFLIEVPIFVAREHMRHRAGWSYNEESGRYKELEGVFYMPDKERALLQVGKAGAYSFKAGSDAHFARMAANMLVVYDDAFGAYKDMLKAGIAREVARMVLPVGTFTSYYATCNARSLMHFLSLRSISEDAQYPSFPQREIEMVAERMEREFREAMPHTHAAFAKHGRVAP</sequence>
<dbReference type="GO" id="GO:0006231">
    <property type="term" value="P:dTMP biosynthetic process"/>
    <property type="evidence" value="ECO:0007669"/>
    <property type="project" value="UniProtKB-UniRule"/>
</dbReference>
<keyword evidence="5" id="KW-0521">NADP</keyword>
<dbReference type="SUPFAM" id="SSF69796">
    <property type="entry name" value="Thymidylate synthase-complementing protein Thy1"/>
    <property type="match status" value="1"/>
</dbReference>
<dbReference type="GO" id="GO:0050797">
    <property type="term" value="F:thymidylate synthase (FAD) activity"/>
    <property type="evidence" value="ECO:0007669"/>
    <property type="project" value="UniProtKB-UniRule"/>
</dbReference>
<comment type="similarity">
    <text evidence="5">Belongs to the thymidylate synthase ThyX family.</text>
</comment>
<feature type="binding site" evidence="5">
    <location>
        <position position="58"/>
    </location>
    <ligand>
        <name>FAD</name>
        <dbReference type="ChEBI" id="CHEBI:57692"/>
        <note>ligand shared between neighboring subunits</note>
    </ligand>
</feature>
<dbReference type="EC" id="2.1.1.148" evidence="5"/>
<feature type="active site" description="Involved in ionization of N3 of dUMP, leading to its activation" evidence="5">
    <location>
        <position position="189"/>
    </location>
</feature>
<dbReference type="CDD" id="cd20175">
    <property type="entry name" value="ThyX"/>
    <property type="match status" value="1"/>
</dbReference>
<dbReference type="GO" id="GO:0032259">
    <property type="term" value="P:methylation"/>
    <property type="evidence" value="ECO:0007669"/>
    <property type="project" value="UniProtKB-KW"/>
</dbReference>
<dbReference type="EMBL" id="CP163432">
    <property type="protein sequence ID" value="XDQ12229.1"/>
    <property type="molecule type" value="Genomic_DNA"/>
</dbReference>
<feature type="binding site" evidence="5">
    <location>
        <begin position="78"/>
        <end position="81"/>
    </location>
    <ligand>
        <name>dUMP</name>
        <dbReference type="ChEBI" id="CHEBI:246422"/>
        <note>ligand shared between dimeric partners</note>
    </ligand>
</feature>
<comment type="subunit">
    <text evidence="5">Homotetramer.</text>
</comment>
<dbReference type="NCBIfam" id="TIGR02170">
    <property type="entry name" value="thyX"/>
    <property type="match status" value="1"/>
</dbReference>